<dbReference type="AlphaFoldDB" id="A0A6G0TF07"/>
<name>A0A6G0TF07_APHGL</name>
<dbReference type="Proteomes" id="UP000475862">
    <property type="component" value="Unassembled WGS sequence"/>
</dbReference>
<sequence length="184" mass="21640">MFIISVVEVIPENKFIIKQLHFQLVNSQDAFNLINFNMYYYQNIANYNLQFRNSYNSDVITMLYNRSLVYLQPYSFNYLICSIQTQNISLLKSLKKIGIKHSKRQEIFLHLSVDSTLPQSSSKFLFKKIIKMDDCQLPLYGQSITIYELLIKRVRNRSQTSTRTHHALKWKSSSAITTDHTPTL</sequence>
<gene>
    <name evidence="1" type="ORF">AGLY_010075</name>
</gene>
<evidence type="ECO:0000313" key="2">
    <source>
        <dbReference type="Proteomes" id="UP000475862"/>
    </source>
</evidence>
<reference evidence="1 2" key="1">
    <citation type="submission" date="2019-08" db="EMBL/GenBank/DDBJ databases">
        <title>The genome of the soybean aphid Biotype 1, its phylome, world population structure and adaptation to the North American continent.</title>
        <authorList>
            <person name="Giordano R."/>
            <person name="Donthu R.K."/>
            <person name="Hernandez A.G."/>
            <person name="Wright C.L."/>
            <person name="Zimin A.V."/>
        </authorList>
    </citation>
    <scope>NUCLEOTIDE SEQUENCE [LARGE SCALE GENOMIC DNA]</scope>
    <source>
        <tissue evidence="1">Whole aphids</tissue>
    </source>
</reference>
<protein>
    <submittedName>
        <fullName evidence="1">Uncharacterized protein</fullName>
    </submittedName>
</protein>
<organism evidence="1 2">
    <name type="scientific">Aphis glycines</name>
    <name type="common">Soybean aphid</name>
    <dbReference type="NCBI Taxonomy" id="307491"/>
    <lineage>
        <taxon>Eukaryota</taxon>
        <taxon>Metazoa</taxon>
        <taxon>Ecdysozoa</taxon>
        <taxon>Arthropoda</taxon>
        <taxon>Hexapoda</taxon>
        <taxon>Insecta</taxon>
        <taxon>Pterygota</taxon>
        <taxon>Neoptera</taxon>
        <taxon>Paraneoptera</taxon>
        <taxon>Hemiptera</taxon>
        <taxon>Sternorrhyncha</taxon>
        <taxon>Aphidomorpha</taxon>
        <taxon>Aphidoidea</taxon>
        <taxon>Aphididae</taxon>
        <taxon>Aphidini</taxon>
        <taxon>Aphis</taxon>
        <taxon>Aphis</taxon>
    </lineage>
</organism>
<keyword evidence="2" id="KW-1185">Reference proteome</keyword>
<proteinExistence type="predicted"/>
<dbReference type="EMBL" id="VYZN01000040">
    <property type="protein sequence ID" value="KAE9531873.1"/>
    <property type="molecule type" value="Genomic_DNA"/>
</dbReference>
<evidence type="ECO:0000313" key="1">
    <source>
        <dbReference type="EMBL" id="KAE9531873.1"/>
    </source>
</evidence>
<accession>A0A6G0TF07</accession>
<comment type="caution">
    <text evidence="1">The sequence shown here is derived from an EMBL/GenBank/DDBJ whole genome shotgun (WGS) entry which is preliminary data.</text>
</comment>